<proteinExistence type="predicted"/>
<keyword evidence="3" id="KW-1185">Reference proteome</keyword>
<gene>
    <name evidence="2" type="ORF">NCS_30075</name>
</gene>
<evidence type="ECO:0000313" key="3">
    <source>
        <dbReference type="Proteomes" id="UP000230607"/>
    </source>
</evidence>
<sequence>MVLSMVDQHKPKCYLCSNVFENLEELRKHQEIAHKEFVEFHQDTNSHSSAPGDVTIF</sequence>
<accession>A0A2H1FHJ3</accession>
<dbReference type="EMBL" id="LT841358">
    <property type="protein sequence ID" value="SMH72235.1"/>
    <property type="molecule type" value="Genomic_DNA"/>
</dbReference>
<feature type="domain" description="C2H2-type" evidence="1">
    <location>
        <begin position="13"/>
        <end position="34"/>
    </location>
</feature>
<dbReference type="InterPro" id="IPR013087">
    <property type="entry name" value="Znf_C2H2_type"/>
</dbReference>
<dbReference type="RefSeq" id="WP_173848099.1">
    <property type="nucleotide sequence ID" value="NZ_LT841358.1"/>
</dbReference>
<dbReference type="PROSITE" id="PS00028">
    <property type="entry name" value="ZINC_FINGER_C2H2_1"/>
    <property type="match status" value="1"/>
</dbReference>
<evidence type="ECO:0000313" key="2">
    <source>
        <dbReference type="EMBL" id="SMH72235.1"/>
    </source>
</evidence>
<dbReference type="OrthoDB" id="6452at2157"/>
<name>A0A2H1FHJ3_9ARCH</name>
<dbReference type="AlphaFoldDB" id="A0A2H1FHJ3"/>
<dbReference type="Proteomes" id="UP000230607">
    <property type="component" value="Chromosome 1"/>
</dbReference>
<evidence type="ECO:0000259" key="1">
    <source>
        <dbReference type="PROSITE" id="PS00028"/>
    </source>
</evidence>
<organism evidence="2 3">
    <name type="scientific">Candidatus Nitrosotalea okcheonensis</name>
    <dbReference type="NCBI Taxonomy" id="1903276"/>
    <lineage>
        <taxon>Archaea</taxon>
        <taxon>Nitrososphaerota</taxon>
        <taxon>Nitrososphaeria</taxon>
        <taxon>Nitrosotaleales</taxon>
        <taxon>Nitrosotaleaceae</taxon>
        <taxon>Nitrosotalea</taxon>
    </lineage>
</organism>
<protein>
    <recommendedName>
        <fullName evidence="1">C2H2-type domain-containing protein</fullName>
    </recommendedName>
</protein>
<reference evidence="3" key="1">
    <citation type="submission" date="2017-03" db="EMBL/GenBank/DDBJ databases">
        <authorList>
            <person name="Herbold C."/>
        </authorList>
    </citation>
    <scope>NUCLEOTIDE SEQUENCE [LARGE SCALE GENOMIC DNA]</scope>
</reference>